<dbReference type="AlphaFoldDB" id="A0A3N0C085"/>
<keyword evidence="2" id="KW-1185">Reference proteome</keyword>
<dbReference type="InterPro" id="IPR017601">
    <property type="entry name" value="DGQHR-contain_dom"/>
</dbReference>
<dbReference type="Proteomes" id="UP000274046">
    <property type="component" value="Unassembled WGS sequence"/>
</dbReference>
<reference evidence="1 2" key="1">
    <citation type="submission" date="2018-10" db="EMBL/GenBank/DDBJ databases">
        <title>Genome sequencing of Pedobacter jejuensis TNB23.</title>
        <authorList>
            <person name="Cho Y.-J."/>
            <person name="Cho A."/>
            <person name="Kim O.-S."/>
        </authorList>
    </citation>
    <scope>NUCLEOTIDE SEQUENCE [LARGE SCALE GENOMIC DNA]</scope>
    <source>
        <strain evidence="1 2">TNB23</strain>
    </source>
</reference>
<comment type="caution">
    <text evidence="1">The sequence shown here is derived from an EMBL/GenBank/DDBJ whole genome shotgun (WGS) entry which is preliminary data.</text>
</comment>
<evidence type="ECO:0000313" key="2">
    <source>
        <dbReference type="Proteomes" id="UP000274046"/>
    </source>
</evidence>
<accession>A0A3N0C085</accession>
<evidence type="ECO:0000313" key="1">
    <source>
        <dbReference type="EMBL" id="RNL55589.1"/>
    </source>
</evidence>
<protein>
    <submittedName>
        <fullName evidence="1">DGQHR domain-containing protein</fullName>
    </submittedName>
</protein>
<dbReference type="OrthoDB" id="9789139at2"/>
<organism evidence="1 2">
    <name type="scientific">Pedobacter jejuensis</name>
    <dbReference type="NCBI Taxonomy" id="1268550"/>
    <lineage>
        <taxon>Bacteria</taxon>
        <taxon>Pseudomonadati</taxon>
        <taxon>Bacteroidota</taxon>
        <taxon>Sphingobacteriia</taxon>
        <taxon>Sphingobacteriales</taxon>
        <taxon>Sphingobacteriaceae</taxon>
        <taxon>Pedobacter</taxon>
    </lineage>
</organism>
<dbReference type="EMBL" id="RBEE01000005">
    <property type="protein sequence ID" value="RNL55589.1"/>
    <property type="molecule type" value="Genomic_DNA"/>
</dbReference>
<dbReference type="InterPro" id="IPR017642">
    <property type="entry name" value="DNA_S_mod_DndB"/>
</dbReference>
<gene>
    <name evidence="1" type="ORF">D7004_04580</name>
</gene>
<name>A0A3N0C085_9SPHI</name>
<sequence>MADQYISIKCIQITQPIGLFYVGVIDWKDLKTIAYSDIRRIENEEKNTTDTYLGIQRDLSPKRIKEIAEYVRNVDATFPTSIILHIPSFTQITEETESRNLIFDVANSEMQIRLANDIASILDGQHRIEGLKESFKIAHENSEKFQLNVTIFVDLDMDDQSMIFSTVNKAQTKVNKSLVYDLFSFAKSRSPQRTAHNIVKLLNDTANSPFKDKIKILGRADDPDRETITQATLAELIIKYISKNPYNDRDLLIRGKKLARATGSDLKNHIFRNLFIDEKDEDIAENIWNLFEAAKDKWPLSWSEPSILNKSTGVIALMKFLRPAYLSLCTTKSADIGATLTKSDYAGILRNVNLGDDVFTKENYLPGTSGQSALYKQLTELI</sequence>
<dbReference type="CDD" id="cd16413">
    <property type="entry name" value="DGQHR_domain"/>
    <property type="match status" value="1"/>
</dbReference>
<proteinExistence type="predicted"/>
<dbReference type="Pfam" id="PF14072">
    <property type="entry name" value="DndB"/>
    <property type="match status" value="1"/>
</dbReference>
<dbReference type="RefSeq" id="WP_123204694.1">
    <property type="nucleotide sequence ID" value="NZ_RBEE01000005.1"/>
</dbReference>
<dbReference type="NCBIfam" id="TIGR03187">
    <property type="entry name" value="DGQHR"/>
    <property type="match status" value="1"/>
</dbReference>